<dbReference type="OrthoDB" id="5965134at2759"/>
<dbReference type="Proteomes" id="UP000887567">
    <property type="component" value="Unplaced"/>
</dbReference>
<dbReference type="KEGG" id="epa:110252505"/>
<evidence type="ECO:0000313" key="2">
    <source>
        <dbReference type="EnsemblMetazoa" id="XP_020914995.1"/>
    </source>
</evidence>
<evidence type="ECO:0000256" key="1">
    <source>
        <dbReference type="ARBA" id="ARBA00023125"/>
    </source>
</evidence>
<organism evidence="2 3">
    <name type="scientific">Exaiptasia diaphana</name>
    <name type="common">Tropical sea anemone</name>
    <name type="synonym">Aiptasia pulchella</name>
    <dbReference type="NCBI Taxonomy" id="2652724"/>
    <lineage>
        <taxon>Eukaryota</taxon>
        <taxon>Metazoa</taxon>
        <taxon>Cnidaria</taxon>
        <taxon>Anthozoa</taxon>
        <taxon>Hexacorallia</taxon>
        <taxon>Actiniaria</taxon>
        <taxon>Aiptasiidae</taxon>
        <taxon>Exaiptasia</taxon>
    </lineage>
</organism>
<dbReference type="Gene3D" id="1.10.150.130">
    <property type="match status" value="1"/>
</dbReference>
<protein>
    <submittedName>
        <fullName evidence="2">Uncharacterized protein</fullName>
    </submittedName>
</protein>
<dbReference type="AlphaFoldDB" id="A0A913Y6P6"/>
<reference evidence="2" key="1">
    <citation type="submission" date="2022-11" db="UniProtKB">
        <authorList>
            <consortium name="EnsemblMetazoa"/>
        </authorList>
    </citation>
    <scope>IDENTIFICATION</scope>
</reference>
<sequence>MGSRARSTAKCYLREIRKSFRWCQIRKVPTVIPFCTSILTMYLFELSTDRRSGNTISRCHAALKWLHCFCPLATMNPLDNGICRNLVESARRAKKAPVKKKEHLSSAIIRETIDMYGSTDANDYV</sequence>
<dbReference type="SUPFAM" id="SSF47823">
    <property type="entry name" value="lambda integrase-like, N-terminal domain"/>
    <property type="match status" value="1"/>
</dbReference>
<dbReference type="EnsemblMetazoa" id="XM_021059336.1">
    <property type="protein sequence ID" value="XP_020914995.1"/>
    <property type="gene ID" value="LOC110252505"/>
</dbReference>
<dbReference type="GO" id="GO:0003677">
    <property type="term" value="F:DNA binding"/>
    <property type="evidence" value="ECO:0007669"/>
    <property type="project" value="UniProtKB-KW"/>
</dbReference>
<dbReference type="InterPro" id="IPR010998">
    <property type="entry name" value="Integrase_recombinase_N"/>
</dbReference>
<proteinExistence type="predicted"/>
<keyword evidence="1" id="KW-0238">DNA-binding</keyword>
<dbReference type="RefSeq" id="XP_020914995.1">
    <property type="nucleotide sequence ID" value="XM_021059336.1"/>
</dbReference>
<dbReference type="GeneID" id="110252505"/>
<evidence type="ECO:0000313" key="3">
    <source>
        <dbReference type="Proteomes" id="UP000887567"/>
    </source>
</evidence>
<name>A0A913Y6P6_EXADI</name>
<keyword evidence="3" id="KW-1185">Reference proteome</keyword>
<accession>A0A913Y6P6</accession>